<dbReference type="SUPFAM" id="SSF101790">
    <property type="entry name" value="Aminomethyltransferase beta-barrel domain"/>
    <property type="match status" value="1"/>
</dbReference>
<reference evidence="2 3" key="1">
    <citation type="submission" date="2017-03" db="EMBL/GenBank/DDBJ databases">
        <title>Complete genome sequence of Candidatus 'Thiodictyon syntrophicum' sp. nov. strain Cad16T, a photolithoautotroph purple sulfur bacterium isolated from an alpine meromictic lake.</title>
        <authorList>
            <person name="Luedin S.M."/>
            <person name="Pothier J.F."/>
            <person name="Danza F."/>
            <person name="Storelli N."/>
            <person name="Wittwer M."/>
            <person name="Tonolla M."/>
        </authorList>
    </citation>
    <scope>NUCLEOTIDE SEQUENCE [LARGE SCALE GENOMIC DNA]</scope>
    <source>
        <strain evidence="2 3">Cad16T</strain>
    </source>
</reference>
<feature type="region of interest" description="Disordered" evidence="1">
    <location>
        <begin position="274"/>
        <end position="302"/>
    </location>
</feature>
<evidence type="ECO:0000256" key="1">
    <source>
        <dbReference type="SAM" id="MobiDB-lite"/>
    </source>
</evidence>
<dbReference type="InterPro" id="IPR045179">
    <property type="entry name" value="YgfZ/GcvT"/>
</dbReference>
<gene>
    <name evidence="2" type="ORF">THSYN_06435</name>
</gene>
<organism evidence="2 3">
    <name type="scientific">Candidatus Thiodictyon syntrophicum</name>
    <dbReference type="NCBI Taxonomy" id="1166950"/>
    <lineage>
        <taxon>Bacteria</taxon>
        <taxon>Pseudomonadati</taxon>
        <taxon>Pseudomonadota</taxon>
        <taxon>Gammaproteobacteria</taxon>
        <taxon>Chromatiales</taxon>
        <taxon>Chromatiaceae</taxon>
        <taxon>Thiodictyon</taxon>
    </lineage>
</organism>
<dbReference type="PANTHER" id="PTHR22602:SF0">
    <property type="entry name" value="TRANSFERASE CAF17, MITOCHONDRIAL-RELATED"/>
    <property type="match status" value="1"/>
</dbReference>
<proteinExistence type="predicted"/>
<dbReference type="KEGG" id="tsy:THSYN_06435"/>
<dbReference type="EMBL" id="CP020370">
    <property type="protein sequence ID" value="AUB80625.1"/>
    <property type="molecule type" value="Genomic_DNA"/>
</dbReference>
<dbReference type="OrthoDB" id="9796287at2"/>
<dbReference type="RefSeq" id="WP_100918417.1">
    <property type="nucleotide sequence ID" value="NZ_CP020370.1"/>
</dbReference>
<accession>A0A2K8U506</accession>
<evidence type="ECO:0000313" key="2">
    <source>
        <dbReference type="EMBL" id="AUB80625.1"/>
    </source>
</evidence>
<dbReference type="AlphaFoldDB" id="A0A2K8U506"/>
<keyword evidence="3" id="KW-1185">Reference proteome</keyword>
<sequence length="348" mass="37243">MNPDWRTFLTARGARIGEDGRIVPAARTAAGEPPTDCTRYDLSHLGLIGVAGADADSFLQGQLSNDIKALTPTHSHLSSHCSPKGRMLALFRVVRHGEGIWLQLPRERVAEAIKRLRLYVLRSKVTLEDLSDGPVRIGLAGAGAPRELERLGLPLPAGDNDVAAADGVTVLRLPSPVPRFALIADSARQTAIWEGLEPGSTWGDEDAWALLDIRAGIPSVYTATVDAFVPQMANLQLIDGVSFTKGCYTGQEVVARMQYLGKLKRRMYFAEVASPTPPQPGDALEALGSTSEQTPGRVVDARPDGEGRYALLAVVEIEAAQRGEVRLGSAGPLLHLQPPPYGFPAPAV</sequence>
<dbReference type="Gene3D" id="3.30.70.1400">
    <property type="entry name" value="Aminomethyltransferase beta-barrel domains"/>
    <property type="match status" value="1"/>
</dbReference>
<evidence type="ECO:0000313" key="3">
    <source>
        <dbReference type="Proteomes" id="UP000232638"/>
    </source>
</evidence>
<dbReference type="Gene3D" id="3.30.70.1630">
    <property type="match status" value="1"/>
</dbReference>
<dbReference type="Proteomes" id="UP000232638">
    <property type="component" value="Chromosome"/>
</dbReference>
<dbReference type="Gene3D" id="2.40.30.160">
    <property type="match status" value="1"/>
</dbReference>
<dbReference type="PANTHER" id="PTHR22602">
    <property type="entry name" value="TRANSFERASE CAF17, MITOCHONDRIAL-RELATED"/>
    <property type="match status" value="1"/>
</dbReference>
<dbReference type="InterPro" id="IPR017703">
    <property type="entry name" value="YgfZ/GCV_T_CS"/>
</dbReference>
<dbReference type="SUPFAM" id="SSF103025">
    <property type="entry name" value="Folate-binding domain"/>
    <property type="match status" value="1"/>
</dbReference>
<dbReference type="InterPro" id="IPR029043">
    <property type="entry name" value="GcvT/YgfZ_C"/>
</dbReference>
<protein>
    <submittedName>
        <fullName evidence="2">Folate-binding protein YgfZ</fullName>
    </submittedName>
</protein>
<name>A0A2K8U506_9GAMM</name>
<dbReference type="NCBIfam" id="TIGR03317">
    <property type="entry name" value="ygfZ_signature"/>
    <property type="match status" value="1"/>
</dbReference>
<dbReference type="GO" id="GO:0016226">
    <property type="term" value="P:iron-sulfur cluster assembly"/>
    <property type="evidence" value="ECO:0007669"/>
    <property type="project" value="TreeGrafter"/>
</dbReference>